<dbReference type="Gene3D" id="2.130.10.10">
    <property type="entry name" value="YVTN repeat-like/Quinoprotein amine dehydrogenase"/>
    <property type="match status" value="2"/>
</dbReference>
<dbReference type="Proteomes" id="UP000317214">
    <property type="component" value="Chromosome"/>
</dbReference>
<feature type="signal peptide" evidence="1">
    <location>
        <begin position="1"/>
        <end position="27"/>
    </location>
</feature>
<feature type="chain" id="PRO_5021317576" description="YncE family protein" evidence="1">
    <location>
        <begin position="28"/>
        <end position="387"/>
    </location>
</feature>
<dbReference type="OrthoDB" id="916694at2"/>
<dbReference type="PANTHER" id="PTHR47197">
    <property type="entry name" value="PROTEIN NIRF"/>
    <property type="match status" value="1"/>
</dbReference>
<proteinExistence type="predicted"/>
<dbReference type="InterPro" id="IPR011045">
    <property type="entry name" value="N2O_reductase_N"/>
</dbReference>
<dbReference type="EMBL" id="CP032485">
    <property type="protein sequence ID" value="QDH25464.1"/>
    <property type="molecule type" value="Genomic_DNA"/>
</dbReference>
<evidence type="ECO:0000313" key="2">
    <source>
        <dbReference type="EMBL" id="QDH25464.1"/>
    </source>
</evidence>
<accession>A0A4Y6V7Z9</accession>
<sequence length="387" mass="41245">MSSIYPRFCAGLFFFSCLPTIATYAHAQTVLSSNDGHTQLENGVQILPTQPLEDTVSRLQKGKDGLWSVVESIEAGASVVGPPTALTISPDGHYAYSSSAAKQDAQEKKIVPNNIINVIDLRSKPMRIVQTVQADYGATTLRLSPNGNTLLVANGKSGSITYFQVNKGLLSAGNSLKLPVDDGFVGGVIFAPDGRRAFLSMWKGDCIYTLKINGNTIKLDTSPISVSPGAWTLRITPDGHYMSVNVLGHGTGQSGAIALFDLTTHELKETDRVTVPNAPEGTDISPDGRYLAVVSQNGSAMPYASPLYNARGIVTVFAIQKGHLKQLAQAPGPLWPQGLVFSPDGKEVLSQGGADHKLRTMSWNGKELRVLGDTDLPGAGANLERSR</sequence>
<evidence type="ECO:0000313" key="3">
    <source>
        <dbReference type="Proteomes" id="UP000317214"/>
    </source>
</evidence>
<dbReference type="InterPro" id="IPR015943">
    <property type="entry name" value="WD40/YVTN_repeat-like_dom_sf"/>
</dbReference>
<dbReference type="PANTHER" id="PTHR47197:SF3">
    <property type="entry name" value="DIHYDRO-HEME D1 DEHYDROGENASE"/>
    <property type="match status" value="1"/>
</dbReference>
<dbReference type="RefSeq" id="WP_141493403.1">
    <property type="nucleotide sequence ID" value="NZ_CP032485.1"/>
</dbReference>
<keyword evidence="3" id="KW-1185">Reference proteome</keyword>
<reference evidence="2 3" key="1">
    <citation type="submission" date="2018-09" db="EMBL/GenBank/DDBJ databases">
        <title>The complete genome sequence of Neokomagataea tanensis NBRC 106556(T).</title>
        <authorList>
            <person name="Chua K.-O."/>
            <person name="See-Too W.-S."/>
            <person name="Hong K.-W."/>
            <person name="Yin W.-F."/>
            <person name="Chan K.-G."/>
        </authorList>
    </citation>
    <scope>NUCLEOTIDE SEQUENCE [LARGE SCALE GENOMIC DNA]</scope>
    <source>
        <strain evidence="3">AH13 \ NBRC 106556</strain>
    </source>
</reference>
<dbReference type="KEGG" id="ntn:D5366_09865"/>
<dbReference type="SUPFAM" id="SSF50974">
    <property type="entry name" value="Nitrous oxide reductase, N-terminal domain"/>
    <property type="match status" value="1"/>
</dbReference>
<name>A0A4Y6V7Z9_9PROT</name>
<organism evidence="2 3">
    <name type="scientific">Neokomagataea tanensis</name>
    <dbReference type="NCBI Taxonomy" id="661191"/>
    <lineage>
        <taxon>Bacteria</taxon>
        <taxon>Pseudomonadati</taxon>
        <taxon>Pseudomonadota</taxon>
        <taxon>Alphaproteobacteria</taxon>
        <taxon>Acetobacterales</taxon>
        <taxon>Acetobacteraceae</taxon>
        <taxon>Neokomagataea</taxon>
    </lineage>
</organism>
<keyword evidence="1" id="KW-0732">Signal</keyword>
<gene>
    <name evidence="2" type="ORF">D5366_09865</name>
</gene>
<evidence type="ECO:0008006" key="4">
    <source>
        <dbReference type="Google" id="ProtNLM"/>
    </source>
</evidence>
<protein>
    <recommendedName>
        <fullName evidence="4">YncE family protein</fullName>
    </recommendedName>
</protein>
<dbReference type="InterPro" id="IPR051200">
    <property type="entry name" value="Host-pathogen_enzymatic-act"/>
</dbReference>
<dbReference type="AlphaFoldDB" id="A0A4Y6V7Z9"/>
<evidence type="ECO:0000256" key="1">
    <source>
        <dbReference type="SAM" id="SignalP"/>
    </source>
</evidence>